<dbReference type="Gene3D" id="3.40.50.300">
    <property type="entry name" value="P-loop containing nucleotide triphosphate hydrolases"/>
    <property type="match status" value="1"/>
</dbReference>
<name>A0ABS8DEQ7_9FIRM</name>
<evidence type="ECO:0000313" key="2">
    <source>
        <dbReference type="Proteomes" id="UP001299546"/>
    </source>
</evidence>
<reference evidence="1 2" key="1">
    <citation type="submission" date="2021-10" db="EMBL/GenBank/DDBJ databases">
        <title>Collection of gut derived symbiotic bacterial strains cultured from healthy donors.</title>
        <authorList>
            <person name="Lin H."/>
            <person name="Littmann E."/>
            <person name="Kohout C."/>
            <person name="Pamer E.G."/>
        </authorList>
    </citation>
    <scope>NUCLEOTIDE SEQUENCE [LARGE SCALE GENOMIC DNA]</scope>
    <source>
        <strain evidence="1 2">DFI.1.165</strain>
    </source>
</reference>
<protein>
    <submittedName>
        <fullName evidence="1">DNA topology modulation protein</fullName>
    </submittedName>
</protein>
<dbReference type="InterPro" id="IPR052922">
    <property type="entry name" value="Cytidylate_Kinase-2"/>
</dbReference>
<dbReference type="SUPFAM" id="SSF52540">
    <property type="entry name" value="P-loop containing nucleoside triphosphate hydrolases"/>
    <property type="match status" value="1"/>
</dbReference>
<dbReference type="Proteomes" id="UP001299546">
    <property type="component" value="Unassembled WGS sequence"/>
</dbReference>
<comment type="caution">
    <text evidence="1">The sequence shown here is derived from an EMBL/GenBank/DDBJ whole genome shotgun (WGS) entry which is preliminary data.</text>
</comment>
<evidence type="ECO:0000313" key="1">
    <source>
        <dbReference type="EMBL" id="MCB7386689.1"/>
    </source>
</evidence>
<dbReference type="NCBIfam" id="NF005576">
    <property type="entry name" value="PRK07261.1"/>
    <property type="match status" value="1"/>
</dbReference>
<keyword evidence="2" id="KW-1185">Reference proteome</keyword>
<dbReference type="PANTHER" id="PTHR37816:SF3">
    <property type="entry name" value="MODULATES DNA TOPOLOGY"/>
    <property type="match status" value="1"/>
</dbReference>
<dbReference type="InterPro" id="IPR027417">
    <property type="entry name" value="P-loop_NTPase"/>
</dbReference>
<gene>
    <name evidence="1" type="ORF">LIZ65_05260</name>
</gene>
<dbReference type="PANTHER" id="PTHR37816">
    <property type="entry name" value="YALI0E33011P"/>
    <property type="match status" value="1"/>
</dbReference>
<proteinExistence type="predicted"/>
<sequence>MKISIIGYSGSGKSTLAAKLGELYQIPVLFLDTVQFVEGWEERERQEALRIARDFMEKEDWVIEGNYTAFAQKERLQQSDYIVFLDFPRLACLCRAGRRYLRFRGKERESRAEGCEEKFDWEFFKWILIHQRSRAVKGHFRDIVKRYGEKVFVVHNQKQLDYLLGRLKEERRHKDGGKRNEE</sequence>
<accession>A0ABS8DEQ7</accession>
<dbReference type="CDD" id="cd02019">
    <property type="entry name" value="NK"/>
    <property type="match status" value="1"/>
</dbReference>
<organism evidence="1 2">
    <name type="scientific">Bariatricus massiliensis</name>
    <dbReference type="NCBI Taxonomy" id="1745713"/>
    <lineage>
        <taxon>Bacteria</taxon>
        <taxon>Bacillati</taxon>
        <taxon>Bacillota</taxon>
        <taxon>Clostridia</taxon>
        <taxon>Lachnospirales</taxon>
        <taxon>Lachnospiraceae</taxon>
        <taxon>Bariatricus</taxon>
    </lineage>
</organism>
<dbReference type="EMBL" id="JAJCIS010000002">
    <property type="protein sequence ID" value="MCB7386689.1"/>
    <property type="molecule type" value="Genomic_DNA"/>
</dbReference>
<dbReference type="RefSeq" id="WP_066736506.1">
    <property type="nucleotide sequence ID" value="NZ_JAJCIQ010000002.1"/>
</dbReference>